<keyword evidence="3 13" id="KW-0121">Carboxypeptidase</keyword>
<evidence type="ECO:0000256" key="6">
    <source>
        <dbReference type="ARBA" id="ARBA00022729"/>
    </source>
</evidence>
<dbReference type="GO" id="GO:0004181">
    <property type="term" value="F:metallocarboxypeptidase activity"/>
    <property type="evidence" value="ECO:0007669"/>
    <property type="project" value="InterPro"/>
</dbReference>
<evidence type="ECO:0000256" key="2">
    <source>
        <dbReference type="ARBA" id="ARBA00005988"/>
    </source>
</evidence>
<evidence type="ECO:0000256" key="10">
    <source>
        <dbReference type="ARBA" id="ARBA00023157"/>
    </source>
</evidence>
<proteinExistence type="inferred from homology"/>
<keyword evidence="7" id="KW-0378">Hydrolase</keyword>
<comment type="cofactor">
    <cofactor evidence="1">
        <name>Zn(2+)</name>
        <dbReference type="ChEBI" id="CHEBI:29105"/>
    </cofactor>
</comment>
<dbReference type="PANTHER" id="PTHR11705">
    <property type="entry name" value="PROTEASE FAMILY M14 CARBOXYPEPTIDASE A,B"/>
    <property type="match status" value="1"/>
</dbReference>
<organism evidence="13 14">
    <name type="scientific">Dinothrombium tinctorium</name>
    <dbReference type="NCBI Taxonomy" id="1965070"/>
    <lineage>
        <taxon>Eukaryota</taxon>
        <taxon>Metazoa</taxon>
        <taxon>Ecdysozoa</taxon>
        <taxon>Arthropoda</taxon>
        <taxon>Chelicerata</taxon>
        <taxon>Arachnida</taxon>
        <taxon>Acari</taxon>
        <taxon>Acariformes</taxon>
        <taxon>Trombidiformes</taxon>
        <taxon>Prostigmata</taxon>
        <taxon>Anystina</taxon>
        <taxon>Parasitengona</taxon>
        <taxon>Trombidioidea</taxon>
        <taxon>Trombidiidae</taxon>
        <taxon>Dinothrombium</taxon>
    </lineage>
</organism>
<accession>A0A443R9E8</accession>
<dbReference type="AlphaFoldDB" id="A0A443R9E8"/>
<sequence length="672" mass="77408">MADSDCAIVFEDGTSQPSTSTGRGRKRGRVQLLEDGYESKFAKRNSYRGIIFDVPHLTTNILEVFKPVLRKRDFVLTKHDGSCDELSNFRYDHYHIMALETKSKWHNDSDWCAVRINVGKLGGCWDTCQVYNPSSFMHYILMRPKRMVVKYITNNEFQELFDSVTPDSLAEFTVQKEDQKRAEQQKFHDIQILFNIMLHESIIRYDNYKVVKIILRNDNEMKTLREKFSDSNEIKYFVEPFFKGQGVLLVSEAMLAKLEQSGFQLKILNENFQRTLDFEQLSLKAKPYSTQPDILSDFLRHDDINNFLNNISANNPTLASTESIGQSCEKRDIRVIIIGNGHENKTKPAIWIDAGIHAREWGAPSAALFIINQLINGYYNDSNTKMLVDEYDFYILPTKAFTMSTAIAETHGRLFQAGPPPYVIYPAAGSSLDWVYGVCSVNYSYAFELRPVHINFENRVNETCEEAVKRIDKYGEQLYKYEDCNVSNHNHVLAYCKSVQSAAMAIDNYAKKCLKPFPSQLMRILIDDFLKSKLDICGNERRKGKLALWKLERPKKLDLKPLNECMNKFINNIVNLRDNVADIDLKFPYLCCSFYDYKRCVIKETAEDAEDVEFLKQNTETAAVGTFNFVCRFTPENAEICKNFPQAAPNILPPHKSIIIPLIDIYNSLNDA</sequence>
<dbReference type="InterPro" id="IPR036990">
    <property type="entry name" value="M14A-like_propep"/>
</dbReference>
<dbReference type="GO" id="GO:0006508">
    <property type="term" value="P:proteolysis"/>
    <property type="evidence" value="ECO:0007669"/>
    <property type="project" value="UniProtKB-KW"/>
</dbReference>
<evidence type="ECO:0000256" key="9">
    <source>
        <dbReference type="ARBA" id="ARBA00023049"/>
    </source>
</evidence>
<feature type="domain" description="Peptidase M14" evidence="12">
    <location>
        <begin position="297"/>
        <end position="398"/>
    </location>
</feature>
<evidence type="ECO:0000256" key="3">
    <source>
        <dbReference type="ARBA" id="ARBA00022645"/>
    </source>
</evidence>
<evidence type="ECO:0000256" key="1">
    <source>
        <dbReference type="ARBA" id="ARBA00001947"/>
    </source>
</evidence>
<dbReference type="Pfam" id="PF00246">
    <property type="entry name" value="Peptidase_M14"/>
    <property type="match status" value="1"/>
</dbReference>
<dbReference type="OrthoDB" id="3626597at2759"/>
<comment type="similarity">
    <text evidence="2 11">Belongs to the peptidase M14 family.</text>
</comment>
<dbReference type="Proteomes" id="UP000285301">
    <property type="component" value="Unassembled WGS sequence"/>
</dbReference>
<dbReference type="GO" id="GO:0005615">
    <property type="term" value="C:extracellular space"/>
    <property type="evidence" value="ECO:0007669"/>
    <property type="project" value="TreeGrafter"/>
</dbReference>
<dbReference type="GO" id="GO:0008270">
    <property type="term" value="F:zinc ion binding"/>
    <property type="evidence" value="ECO:0007669"/>
    <property type="project" value="InterPro"/>
</dbReference>
<reference evidence="13 14" key="1">
    <citation type="journal article" date="2018" name="Gigascience">
        <title>Genomes of trombidid mites reveal novel predicted allergens and laterally-transferred genes associated with secondary metabolism.</title>
        <authorList>
            <person name="Dong X."/>
            <person name="Chaisiri K."/>
            <person name="Xia D."/>
            <person name="Armstrong S.D."/>
            <person name="Fang Y."/>
            <person name="Donnelly M.J."/>
            <person name="Kadowaki T."/>
            <person name="McGarry J.W."/>
            <person name="Darby A.C."/>
            <person name="Makepeace B.L."/>
        </authorList>
    </citation>
    <scope>NUCLEOTIDE SEQUENCE [LARGE SCALE GENOMIC DNA]</scope>
    <source>
        <strain evidence="13">UoL-WK</strain>
    </source>
</reference>
<evidence type="ECO:0000256" key="5">
    <source>
        <dbReference type="ARBA" id="ARBA00022723"/>
    </source>
</evidence>
<dbReference type="FunFam" id="3.40.630.10:FF:000084">
    <property type="entry name" value="Carboxypeptidase B2"/>
    <property type="match status" value="1"/>
</dbReference>
<evidence type="ECO:0000256" key="7">
    <source>
        <dbReference type="ARBA" id="ARBA00022801"/>
    </source>
</evidence>
<gene>
    <name evidence="13" type="ORF">B4U79_05962</name>
</gene>
<keyword evidence="14" id="KW-1185">Reference proteome</keyword>
<keyword evidence="6" id="KW-0732">Signal</keyword>
<protein>
    <submittedName>
        <fullName evidence="13">Carboxypeptidase-like protein</fullName>
    </submittedName>
</protein>
<name>A0A443R9E8_9ACAR</name>
<dbReference type="Gene3D" id="3.30.70.340">
    <property type="entry name" value="Metallocarboxypeptidase-like"/>
    <property type="match status" value="1"/>
</dbReference>
<comment type="caution">
    <text evidence="11">Lacks conserved residue(s) required for the propagation of feature annotation.</text>
</comment>
<keyword evidence="8" id="KW-0862">Zinc</keyword>
<keyword evidence="9" id="KW-0482">Metalloprotease</keyword>
<dbReference type="SUPFAM" id="SSF53187">
    <property type="entry name" value="Zn-dependent exopeptidases"/>
    <property type="match status" value="1"/>
</dbReference>
<dbReference type="Gene3D" id="3.40.630.10">
    <property type="entry name" value="Zn peptidases"/>
    <property type="match status" value="2"/>
</dbReference>
<keyword evidence="5" id="KW-0479">Metal-binding</keyword>
<dbReference type="InterPro" id="IPR000834">
    <property type="entry name" value="Peptidase_M14"/>
</dbReference>
<dbReference type="EMBL" id="NCKU01001530">
    <property type="protein sequence ID" value="RWS11886.1"/>
    <property type="molecule type" value="Genomic_DNA"/>
</dbReference>
<evidence type="ECO:0000256" key="11">
    <source>
        <dbReference type="PROSITE-ProRule" id="PRU01379"/>
    </source>
</evidence>
<evidence type="ECO:0000313" key="14">
    <source>
        <dbReference type="Proteomes" id="UP000285301"/>
    </source>
</evidence>
<evidence type="ECO:0000313" key="13">
    <source>
        <dbReference type="EMBL" id="RWS11886.1"/>
    </source>
</evidence>
<evidence type="ECO:0000256" key="8">
    <source>
        <dbReference type="ARBA" id="ARBA00022833"/>
    </source>
</evidence>
<dbReference type="PROSITE" id="PS52035">
    <property type="entry name" value="PEPTIDASE_M14"/>
    <property type="match status" value="1"/>
</dbReference>
<dbReference type="PANTHER" id="PTHR11705:SF140">
    <property type="entry name" value="FI02848P-RELATED"/>
    <property type="match status" value="1"/>
</dbReference>
<comment type="caution">
    <text evidence="13">The sequence shown here is derived from an EMBL/GenBank/DDBJ whole genome shotgun (WGS) entry which is preliminary data.</text>
</comment>
<evidence type="ECO:0000259" key="12">
    <source>
        <dbReference type="PROSITE" id="PS52035"/>
    </source>
</evidence>
<dbReference type="SUPFAM" id="SSF54897">
    <property type="entry name" value="Protease propeptides/inhibitors"/>
    <property type="match status" value="1"/>
</dbReference>
<keyword evidence="4" id="KW-0645">Protease</keyword>
<dbReference type="SMART" id="SM00631">
    <property type="entry name" value="Zn_pept"/>
    <property type="match status" value="1"/>
</dbReference>
<keyword evidence="10" id="KW-1015">Disulfide bond</keyword>
<evidence type="ECO:0000256" key="4">
    <source>
        <dbReference type="ARBA" id="ARBA00022670"/>
    </source>
</evidence>